<keyword evidence="2" id="KW-1185">Reference proteome</keyword>
<reference evidence="1 2" key="1">
    <citation type="submission" date="2022-10" db="EMBL/GenBank/DDBJ databases">
        <title>Luteolibacter flavescens strain MCCC 1K03193, whole genome shotgun sequencing project.</title>
        <authorList>
            <person name="Zhao G."/>
            <person name="Shen L."/>
        </authorList>
    </citation>
    <scope>NUCLEOTIDE SEQUENCE [LARGE SCALE GENOMIC DNA]</scope>
    <source>
        <strain evidence="1 2">MCCC 1K03193</strain>
    </source>
</reference>
<evidence type="ECO:0000313" key="1">
    <source>
        <dbReference type="EMBL" id="MCW1883999.1"/>
    </source>
</evidence>
<organism evidence="1 2">
    <name type="scientific">Luteolibacter flavescens</name>
    <dbReference type="NCBI Taxonomy" id="1859460"/>
    <lineage>
        <taxon>Bacteria</taxon>
        <taxon>Pseudomonadati</taxon>
        <taxon>Verrucomicrobiota</taxon>
        <taxon>Verrucomicrobiia</taxon>
        <taxon>Verrucomicrobiales</taxon>
        <taxon>Verrucomicrobiaceae</taxon>
        <taxon>Luteolibacter</taxon>
    </lineage>
</organism>
<comment type="caution">
    <text evidence="1">The sequence shown here is derived from an EMBL/GenBank/DDBJ whole genome shotgun (WGS) entry which is preliminary data.</text>
</comment>
<name>A0ABT3FLD8_9BACT</name>
<dbReference type="Proteomes" id="UP001207930">
    <property type="component" value="Unassembled WGS sequence"/>
</dbReference>
<protein>
    <submittedName>
        <fullName evidence="1">Uncharacterized protein</fullName>
    </submittedName>
</protein>
<dbReference type="RefSeq" id="WP_264499958.1">
    <property type="nucleotide sequence ID" value="NZ_JAPDDS010000002.1"/>
</dbReference>
<dbReference type="EMBL" id="JAPDDS010000002">
    <property type="protein sequence ID" value="MCW1883999.1"/>
    <property type="molecule type" value="Genomic_DNA"/>
</dbReference>
<sequence>MSLELLKILLSGVLGGIIAAITTHTLNHHRERVRLLTEKLELVLQCLDQFRERSLARQLLLEGDVKDVSLNTQLFYQISGWDLTTKLQALVALHFPSLRSGLNEIVEKNAHFVTAISSMRSGCVTKDMICTIGEIFNGAEEMEKDILLRSDALCGKWMPRLAAWWDRKCNGQEQP</sequence>
<gene>
    <name evidence="1" type="ORF">OKA04_04615</name>
</gene>
<evidence type="ECO:0000313" key="2">
    <source>
        <dbReference type="Proteomes" id="UP001207930"/>
    </source>
</evidence>
<proteinExistence type="predicted"/>
<accession>A0ABT3FLD8</accession>